<protein>
    <submittedName>
        <fullName evidence="1">Uncharacterized protein</fullName>
    </submittedName>
</protein>
<keyword evidence="2" id="KW-1185">Reference proteome</keyword>
<evidence type="ECO:0000313" key="1">
    <source>
        <dbReference type="EMBL" id="CAJ0599154.1"/>
    </source>
</evidence>
<dbReference type="Proteomes" id="UP001176961">
    <property type="component" value="Unassembled WGS sequence"/>
</dbReference>
<gene>
    <name evidence="1" type="ORF">CYNAS_LOCUS11137</name>
</gene>
<accession>A0AA36GVN8</accession>
<proteinExistence type="predicted"/>
<comment type="caution">
    <text evidence="1">The sequence shown here is derived from an EMBL/GenBank/DDBJ whole genome shotgun (WGS) entry which is preliminary data.</text>
</comment>
<dbReference type="EMBL" id="CATQJL010000223">
    <property type="protein sequence ID" value="CAJ0599154.1"/>
    <property type="molecule type" value="Genomic_DNA"/>
</dbReference>
<reference evidence="1" key="1">
    <citation type="submission" date="2023-07" db="EMBL/GenBank/DDBJ databases">
        <authorList>
            <consortium name="CYATHOMIX"/>
        </authorList>
    </citation>
    <scope>NUCLEOTIDE SEQUENCE</scope>
    <source>
        <strain evidence="1">N/A</strain>
    </source>
</reference>
<sequence>MLIFLSSRRRLLLPNPLFALSQVIIKVFDEHEVFRKLSKGIGLAVNVSHGSFADPTMFLAKITGDFLDSDEAYMTMYEVYLEEMKTGRLKNSEDALKVYMNLKQRRDIPPSLTRNIHAGKMNVSVFENQIAAIYAPGTPYQVAGRPQKSSCGIIPPNRFSHVGMGDKDLYVALARKENQDTTASMSWASHKASGFCSTMAVISGIAIFNLFS</sequence>
<dbReference type="AlphaFoldDB" id="A0AA36GVN8"/>
<name>A0AA36GVN8_CYLNA</name>
<evidence type="ECO:0000313" key="2">
    <source>
        <dbReference type="Proteomes" id="UP001176961"/>
    </source>
</evidence>
<organism evidence="1 2">
    <name type="scientific">Cylicocyclus nassatus</name>
    <name type="common">Nematode worm</name>
    <dbReference type="NCBI Taxonomy" id="53992"/>
    <lineage>
        <taxon>Eukaryota</taxon>
        <taxon>Metazoa</taxon>
        <taxon>Ecdysozoa</taxon>
        <taxon>Nematoda</taxon>
        <taxon>Chromadorea</taxon>
        <taxon>Rhabditida</taxon>
        <taxon>Rhabditina</taxon>
        <taxon>Rhabditomorpha</taxon>
        <taxon>Strongyloidea</taxon>
        <taxon>Strongylidae</taxon>
        <taxon>Cylicocyclus</taxon>
    </lineage>
</organism>